<dbReference type="Proteomes" id="UP000286045">
    <property type="component" value="Unassembled WGS sequence"/>
</dbReference>
<comment type="caution">
    <text evidence="3">The sequence shown here is derived from an EMBL/GenBank/DDBJ whole genome shotgun (WGS) entry which is preliminary data.</text>
</comment>
<reference evidence="3 4" key="1">
    <citation type="submission" date="2018-12" db="EMBL/GenBank/DDBJ databases">
        <title>Draft genome sequence of Xylaria grammica IHI A82.</title>
        <authorList>
            <person name="Buettner E."/>
            <person name="Kellner H."/>
        </authorList>
    </citation>
    <scope>NUCLEOTIDE SEQUENCE [LARGE SCALE GENOMIC DNA]</scope>
    <source>
        <strain evidence="3 4">IHI A82</strain>
    </source>
</reference>
<accession>A0A439DJM4</accession>
<keyword evidence="2" id="KW-0812">Transmembrane</keyword>
<sequence>MKYEEINQSKESLLPHEEPRSKRKINYPPWGTRAWILTGFNILVFFTSALLLIERQYSFITRPQTTWLRESTRYSPLWGTPLEKQLKKYEMQMNSTLFTPPHPSQYRDTLKPSKDVDSAWEALEWVRTFPITEQDVVAIGKDPQTAVKFPPDYGFGDNAYVAQLDIFHQLHCLNALRLIAWGQFEQDDETAKRPFSDLHWHHVAHCTEVLRENLMCSANLDVVTFNWKETQNVPFPDFNLNKKCTDAEMLIEWQEENALSAEISRGFSRPEGAREVPMEDEYYRLYGLDRVDVGHR</sequence>
<dbReference type="STRING" id="363999.A0A439DJM4"/>
<dbReference type="GO" id="GO:0043386">
    <property type="term" value="P:mycotoxin biosynthetic process"/>
    <property type="evidence" value="ECO:0007669"/>
    <property type="project" value="InterPro"/>
</dbReference>
<proteinExistence type="inferred from homology"/>
<keyword evidence="2" id="KW-0472">Membrane</keyword>
<dbReference type="EMBL" id="RYZI01000006">
    <property type="protein sequence ID" value="RWA14586.1"/>
    <property type="molecule type" value="Genomic_DNA"/>
</dbReference>
<evidence type="ECO:0000313" key="4">
    <source>
        <dbReference type="Proteomes" id="UP000286045"/>
    </source>
</evidence>
<protein>
    <recommendedName>
        <fullName evidence="5">Tat pathway signal sequence</fullName>
    </recommendedName>
</protein>
<comment type="similarity">
    <text evidence="1">Belongs to the ustYa family.</text>
</comment>
<keyword evidence="2" id="KW-1133">Transmembrane helix</keyword>
<name>A0A439DJM4_9PEZI</name>
<dbReference type="AlphaFoldDB" id="A0A439DJM4"/>
<dbReference type="Pfam" id="PF11807">
    <property type="entry name" value="UstYa"/>
    <property type="match status" value="1"/>
</dbReference>
<feature type="transmembrane region" description="Helical" evidence="2">
    <location>
        <begin position="34"/>
        <end position="53"/>
    </location>
</feature>
<dbReference type="PANTHER" id="PTHR33365:SF14">
    <property type="entry name" value="TAT PATHWAY SIGNAL SEQUENCE"/>
    <property type="match status" value="1"/>
</dbReference>
<keyword evidence="4" id="KW-1185">Reference proteome</keyword>
<gene>
    <name evidence="3" type="ORF">EKO27_g495</name>
</gene>
<evidence type="ECO:0008006" key="5">
    <source>
        <dbReference type="Google" id="ProtNLM"/>
    </source>
</evidence>
<organism evidence="3 4">
    <name type="scientific">Xylaria grammica</name>
    <dbReference type="NCBI Taxonomy" id="363999"/>
    <lineage>
        <taxon>Eukaryota</taxon>
        <taxon>Fungi</taxon>
        <taxon>Dikarya</taxon>
        <taxon>Ascomycota</taxon>
        <taxon>Pezizomycotina</taxon>
        <taxon>Sordariomycetes</taxon>
        <taxon>Xylariomycetidae</taxon>
        <taxon>Xylariales</taxon>
        <taxon>Xylariaceae</taxon>
        <taxon>Xylaria</taxon>
    </lineage>
</organism>
<dbReference type="InterPro" id="IPR021765">
    <property type="entry name" value="UstYa-like"/>
</dbReference>
<evidence type="ECO:0000313" key="3">
    <source>
        <dbReference type="EMBL" id="RWA14586.1"/>
    </source>
</evidence>
<evidence type="ECO:0000256" key="1">
    <source>
        <dbReference type="ARBA" id="ARBA00035112"/>
    </source>
</evidence>
<evidence type="ECO:0000256" key="2">
    <source>
        <dbReference type="SAM" id="Phobius"/>
    </source>
</evidence>
<dbReference type="PANTHER" id="PTHR33365">
    <property type="entry name" value="YALI0B05434P"/>
    <property type="match status" value="1"/>
</dbReference>